<dbReference type="InterPro" id="IPR001173">
    <property type="entry name" value="Glyco_trans_2-like"/>
</dbReference>
<dbReference type="InterPro" id="IPR029044">
    <property type="entry name" value="Nucleotide-diphossugar_trans"/>
</dbReference>
<protein>
    <submittedName>
        <fullName evidence="2">Putative glycosyl transferase, family 2</fullName>
    </submittedName>
</protein>
<evidence type="ECO:0000259" key="1">
    <source>
        <dbReference type="Pfam" id="PF00535"/>
    </source>
</evidence>
<dbReference type="RefSeq" id="WP_081315287.1">
    <property type="nucleotide sequence ID" value="NZ_CP009111.1"/>
</dbReference>
<dbReference type="Pfam" id="PF00535">
    <property type="entry name" value="Glycos_transf_2"/>
    <property type="match status" value="1"/>
</dbReference>
<dbReference type="Gene3D" id="3.90.550.10">
    <property type="entry name" value="Spore Coat Polysaccharide Biosynthesis Protein SpsA, Chain A"/>
    <property type="match status" value="1"/>
</dbReference>
<dbReference type="Proteomes" id="UP000186108">
    <property type="component" value="Chromosome"/>
</dbReference>
<sequence length="300" mass="33470">MSREIQSIGFVVVAFRNDIDQLKVLCNSLLSAAHSLNFRPKVILVLNDNSIFPDIPHVDIIQGHGNIGFAAGIKKGVLASSDDYTVLVNPDCRPEDEEFKKFLNEIAPGRGILIPMLHKSSGDFDYMPYENWTFTLGRMTSARLCRRLPATNEGSLPKYAKISGAFVGMERQKALDLDAPFDTAFFLYAEDRDMTDRVRAAGIPISLLKNVHITHDGGESGKSVSELVARCKADGSLRVAYRRYGRAGALVFTVDQWLFDNLKRLLGRPSPRRANAWSADRWRRARFSDPGPLTQELLGN</sequence>
<dbReference type="AlphaFoldDB" id="A0A1B1K1D6"/>
<proteinExistence type="predicted"/>
<gene>
    <name evidence="2" type="ORF">R1CP_08550</name>
</gene>
<evidence type="ECO:0000313" key="2">
    <source>
        <dbReference type="EMBL" id="ANS26430.1"/>
    </source>
</evidence>
<accession>A0A1B1K1D6</accession>
<reference evidence="2 3" key="1">
    <citation type="submission" date="2014-07" db="EMBL/GenBank/DDBJ databases">
        <authorList>
            <person name="Zhang J.E."/>
            <person name="Yang H."/>
            <person name="Guo J."/>
            <person name="Deng Z."/>
            <person name="Luo H."/>
            <person name="Luo M."/>
            <person name="Zhao B."/>
        </authorList>
    </citation>
    <scope>NUCLEOTIDE SEQUENCE [LARGE SCALE GENOMIC DNA]</scope>
    <source>
        <strain evidence="2 3">1CP</strain>
    </source>
</reference>
<dbReference type="GO" id="GO:0016740">
    <property type="term" value="F:transferase activity"/>
    <property type="evidence" value="ECO:0007669"/>
    <property type="project" value="UniProtKB-KW"/>
</dbReference>
<keyword evidence="2" id="KW-0808">Transferase</keyword>
<organism evidence="2 3">
    <name type="scientific">Rhodococcus opacus</name>
    <name type="common">Nocardia opaca</name>
    <dbReference type="NCBI Taxonomy" id="37919"/>
    <lineage>
        <taxon>Bacteria</taxon>
        <taxon>Bacillati</taxon>
        <taxon>Actinomycetota</taxon>
        <taxon>Actinomycetes</taxon>
        <taxon>Mycobacteriales</taxon>
        <taxon>Nocardiaceae</taxon>
        <taxon>Rhodococcus</taxon>
    </lineage>
</organism>
<dbReference type="SUPFAM" id="SSF53448">
    <property type="entry name" value="Nucleotide-diphospho-sugar transferases"/>
    <property type="match status" value="1"/>
</dbReference>
<evidence type="ECO:0000313" key="3">
    <source>
        <dbReference type="Proteomes" id="UP000186108"/>
    </source>
</evidence>
<feature type="domain" description="Glycosyltransferase 2-like" evidence="1">
    <location>
        <begin position="11"/>
        <end position="130"/>
    </location>
</feature>
<dbReference type="EMBL" id="CP009111">
    <property type="protein sequence ID" value="ANS26430.1"/>
    <property type="molecule type" value="Genomic_DNA"/>
</dbReference>
<name>A0A1B1K1D6_RHOOP</name>